<dbReference type="PANTHER" id="PTHR33371">
    <property type="entry name" value="INTERMEMBRANE PHOSPHOLIPID TRANSPORT SYSTEM BINDING PROTEIN MLAD-RELATED"/>
    <property type="match status" value="1"/>
</dbReference>
<dbReference type="Proteomes" id="UP000193577">
    <property type="component" value="Unassembled WGS sequence"/>
</dbReference>
<dbReference type="InterPro" id="IPR005693">
    <property type="entry name" value="Mce"/>
</dbReference>
<protein>
    <submittedName>
        <fullName evidence="3">Mammalian cell entry protein</fullName>
    </submittedName>
</protein>
<evidence type="ECO:0000313" key="3">
    <source>
        <dbReference type="EMBL" id="OSC33397.1"/>
    </source>
</evidence>
<reference evidence="3 4" key="1">
    <citation type="submission" date="2017-04" db="EMBL/GenBank/DDBJ databases">
        <title>The new phylogeny of genus Mycobacterium.</title>
        <authorList>
            <person name="Tortoli E."/>
            <person name="Trovato A."/>
            <person name="Cirillo D.M."/>
        </authorList>
    </citation>
    <scope>NUCLEOTIDE SEQUENCE [LARGE SCALE GENOMIC DNA]</scope>
    <source>
        <strain evidence="3 4">KCTC 19819</strain>
    </source>
</reference>
<dbReference type="NCBIfam" id="TIGR00996">
    <property type="entry name" value="Mtu_fam_mce"/>
    <property type="match status" value="1"/>
</dbReference>
<evidence type="ECO:0000313" key="4">
    <source>
        <dbReference type="Proteomes" id="UP000193577"/>
    </source>
</evidence>
<evidence type="ECO:0000259" key="1">
    <source>
        <dbReference type="Pfam" id="PF02470"/>
    </source>
</evidence>
<dbReference type="Pfam" id="PF02470">
    <property type="entry name" value="MlaD"/>
    <property type="match status" value="1"/>
</dbReference>
<gene>
    <name evidence="3" type="ORF">B8W67_11020</name>
</gene>
<dbReference type="AlphaFoldDB" id="A0A7I7SFZ2"/>
<evidence type="ECO:0000259" key="2">
    <source>
        <dbReference type="Pfam" id="PF11887"/>
    </source>
</evidence>
<dbReference type="InterPro" id="IPR024516">
    <property type="entry name" value="Mce_C"/>
</dbReference>
<dbReference type="OrthoDB" id="3456055at2"/>
<dbReference type="GO" id="GO:0005576">
    <property type="term" value="C:extracellular region"/>
    <property type="evidence" value="ECO:0007669"/>
    <property type="project" value="TreeGrafter"/>
</dbReference>
<dbReference type="PANTHER" id="PTHR33371:SF18">
    <property type="entry name" value="MCE-FAMILY PROTEIN MCE3C"/>
    <property type="match status" value="1"/>
</dbReference>
<name>A0A7I7SFZ2_9MYCO</name>
<feature type="domain" description="Mce/MlaD" evidence="1">
    <location>
        <begin position="69"/>
        <end position="143"/>
    </location>
</feature>
<dbReference type="InterPro" id="IPR052336">
    <property type="entry name" value="MlaD_Phospholipid_Transporter"/>
</dbReference>
<dbReference type="InterPro" id="IPR003399">
    <property type="entry name" value="Mce/MlaD"/>
</dbReference>
<keyword evidence="4" id="KW-1185">Reference proteome</keyword>
<sequence>MADDTTDPTAPEPQDQPDFRPDPPAEAAPPKRKKPLEEYNTTMLGVIALAVVVVLVAALLFVKLLGFGYTHYTAEFAQAASLRPGNPITIAGIEVGTVSSMKLAGDHVEAGLTVRDDVALGRDTKAVIKVMTILGSRYLELVPAGDGTVPHQTLDLEHTEVPYDLQSLLEDATTTFEKVDSDQFADSLGVLAHQLDGLPAVLPQAMENLHTLSKITGDRRDQLGVLLKSTQRVANTLRSQQFAMGKLLDQGQDLIGEFVVRQATFHSMMNALTNLVATLDDLVVNNRPMLDETIQNLRELSGMLADHDDLFRNILQVAPAPIRGLANATGNGPSVDFFVPNGLLVDSWMCAISGRAKQFQMIEYYKDCK</sequence>
<dbReference type="Pfam" id="PF11887">
    <property type="entry name" value="Mce4_CUP1"/>
    <property type="match status" value="1"/>
</dbReference>
<accession>A0A7I7SFZ2</accession>
<organism evidence="3 4">
    <name type="scientific">Mycolicibacillus koreensis</name>
    <dbReference type="NCBI Taxonomy" id="1069220"/>
    <lineage>
        <taxon>Bacteria</taxon>
        <taxon>Bacillati</taxon>
        <taxon>Actinomycetota</taxon>
        <taxon>Actinomycetes</taxon>
        <taxon>Mycobacteriales</taxon>
        <taxon>Mycobacteriaceae</taxon>
        <taxon>Mycolicibacillus</taxon>
    </lineage>
</organism>
<feature type="domain" description="Mammalian cell entry C-terminal" evidence="2">
    <location>
        <begin position="150"/>
        <end position="332"/>
    </location>
</feature>
<comment type="caution">
    <text evidence="3">The sequence shown here is derived from an EMBL/GenBank/DDBJ whole genome shotgun (WGS) entry which is preliminary data.</text>
</comment>
<proteinExistence type="predicted"/>
<dbReference type="EMBL" id="NCXO01000022">
    <property type="protein sequence ID" value="OSC33397.1"/>
    <property type="molecule type" value="Genomic_DNA"/>
</dbReference>